<dbReference type="EMBL" id="CP009225">
    <property type="protein sequence ID" value="AKC63165.1"/>
    <property type="molecule type" value="Genomic_DNA"/>
</dbReference>
<dbReference type="GeneID" id="92939109"/>
<accession>A0A7U4JPY3</accession>
<protein>
    <recommendedName>
        <fullName evidence="3">DUF3168 domain-containing protein</fullName>
    </recommendedName>
</protein>
<name>A0A7U4JPY3_CLOSG</name>
<dbReference type="Proteomes" id="UP000033052">
    <property type="component" value="Chromosome"/>
</dbReference>
<gene>
    <name evidence="1" type="ORF">CLSPO_c24450</name>
</gene>
<organism evidence="1 2">
    <name type="scientific">Clostridium sporogenes</name>
    <dbReference type="NCBI Taxonomy" id="1509"/>
    <lineage>
        <taxon>Bacteria</taxon>
        <taxon>Bacillati</taxon>
        <taxon>Bacillota</taxon>
        <taxon>Clostridia</taxon>
        <taxon>Eubacteriales</taxon>
        <taxon>Clostridiaceae</taxon>
        <taxon>Clostridium</taxon>
    </lineage>
</organism>
<dbReference type="RefSeq" id="WP_033060259.1">
    <property type="nucleotide sequence ID" value="NZ_CP009225.1"/>
</dbReference>
<dbReference type="KEGG" id="cld:CLSPO_c24450"/>
<reference evidence="1 2" key="1">
    <citation type="journal article" date="2015" name="PLoS ONE">
        <title>A universal mariner transposon system for forward genetic studies in the genus clostridium.</title>
        <authorList>
            <person name="Zhang Y."/>
            <person name="Grosse-Honebrink A."/>
            <person name="Minton N.P."/>
        </authorList>
    </citation>
    <scope>NUCLEOTIDE SEQUENCE [LARGE SCALE GENOMIC DNA]</scope>
    <source>
        <strain evidence="1 2">NCIMB 10696</strain>
    </source>
</reference>
<proteinExistence type="predicted"/>
<dbReference type="AlphaFoldDB" id="A0A7U4JPY3"/>
<sequence>MSINKLIIDTLKPLGVPTRFQTYEGKEETYITFFCYNEQGEIYGDDIEIVTGFYMQVDIWSKGNIEKLKIDTAKLLNASGFIKRTIHDAPYEPDTKIYHKVLRFFFNVKNEEDE</sequence>
<evidence type="ECO:0000313" key="2">
    <source>
        <dbReference type="Proteomes" id="UP000033052"/>
    </source>
</evidence>
<evidence type="ECO:0008006" key="3">
    <source>
        <dbReference type="Google" id="ProtNLM"/>
    </source>
</evidence>
<evidence type="ECO:0000313" key="1">
    <source>
        <dbReference type="EMBL" id="AKC63165.1"/>
    </source>
</evidence>